<evidence type="ECO:0000256" key="7">
    <source>
        <dbReference type="ARBA" id="ARBA00022801"/>
    </source>
</evidence>
<dbReference type="Pfam" id="PF08448">
    <property type="entry name" value="PAS_4"/>
    <property type="match status" value="1"/>
</dbReference>
<dbReference type="InterPro" id="IPR013767">
    <property type="entry name" value="PAS_fold"/>
</dbReference>
<evidence type="ECO:0000256" key="13">
    <source>
        <dbReference type="ARBA" id="ARBA00056274"/>
    </source>
</evidence>
<protein>
    <recommendedName>
        <fullName evidence="1">protein-serine/threonine phosphatase</fullName>
        <ecNumber evidence="1">3.1.3.16</ecNumber>
    </recommendedName>
    <alternativeName>
        <fullName evidence="15">Protein-serine/threonine phosphatase</fullName>
    </alternativeName>
    <alternativeName>
        <fullName evidence="14">Serine/threonine-protein kinase</fullName>
    </alternativeName>
</protein>
<evidence type="ECO:0000256" key="1">
    <source>
        <dbReference type="ARBA" id="ARBA00013081"/>
    </source>
</evidence>
<dbReference type="GO" id="GO:0016301">
    <property type="term" value="F:kinase activity"/>
    <property type="evidence" value="ECO:0007669"/>
    <property type="project" value="UniProtKB-KW"/>
</dbReference>
<evidence type="ECO:0000256" key="9">
    <source>
        <dbReference type="ARBA" id="ARBA00022842"/>
    </source>
</evidence>
<dbReference type="InterPro" id="IPR000014">
    <property type="entry name" value="PAS"/>
</dbReference>
<keyword evidence="19" id="KW-1185">Reference proteome</keyword>
<evidence type="ECO:0000256" key="11">
    <source>
        <dbReference type="ARBA" id="ARBA00023211"/>
    </source>
</evidence>
<dbReference type="GO" id="GO:0004722">
    <property type="term" value="F:protein serine/threonine phosphatase activity"/>
    <property type="evidence" value="ECO:0007669"/>
    <property type="project" value="UniProtKB-EC"/>
</dbReference>
<keyword evidence="7" id="KW-0378">Hydrolase</keyword>
<evidence type="ECO:0000259" key="17">
    <source>
        <dbReference type="PROSITE" id="PS50112"/>
    </source>
</evidence>
<dbReference type="InterPro" id="IPR001932">
    <property type="entry name" value="PPM-type_phosphatase-like_dom"/>
</dbReference>
<proteinExistence type="predicted"/>
<dbReference type="AlphaFoldDB" id="A0A5N8XK48"/>
<evidence type="ECO:0000256" key="16">
    <source>
        <dbReference type="SAM" id="MobiDB-lite"/>
    </source>
</evidence>
<dbReference type="SUPFAM" id="SSF55781">
    <property type="entry name" value="GAF domain-like"/>
    <property type="match status" value="1"/>
</dbReference>
<dbReference type="InterPro" id="IPR003018">
    <property type="entry name" value="GAF"/>
</dbReference>
<keyword evidence="10" id="KW-0904">Protein phosphatase</keyword>
<evidence type="ECO:0000256" key="3">
    <source>
        <dbReference type="ARBA" id="ARBA00022679"/>
    </source>
</evidence>
<dbReference type="Pfam" id="PF01590">
    <property type="entry name" value="GAF"/>
    <property type="match status" value="1"/>
</dbReference>
<dbReference type="SUPFAM" id="SSF81606">
    <property type="entry name" value="PP2C-like"/>
    <property type="match status" value="1"/>
</dbReference>
<evidence type="ECO:0000256" key="5">
    <source>
        <dbReference type="ARBA" id="ARBA00022741"/>
    </source>
</evidence>
<evidence type="ECO:0000256" key="8">
    <source>
        <dbReference type="ARBA" id="ARBA00022840"/>
    </source>
</evidence>
<evidence type="ECO:0000256" key="15">
    <source>
        <dbReference type="ARBA" id="ARBA00081350"/>
    </source>
</evidence>
<dbReference type="NCBIfam" id="TIGR00229">
    <property type="entry name" value="sensory_box"/>
    <property type="match status" value="1"/>
</dbReference>
<dbReference type="FunFam" id="3.60.40.10:FF:000005">
    <property type="entry name" value="Serine/threonine protein phosphatase"/>
    <property type="match status" value="1"/>
</dbReference>
<dbReference type="RefSeq" id="WP_152772863.1">
    <property type="nucleotide sequence ID" value="NZ_VJZC01000135.1"/>
</dbReference>
<comment type="function">
    <text evidence="13">Primarily acts as an independent SigF regulator that is sensitive to the osmosensory signal, mediating the cross talk of PknD with the SigF regulon. Possesses both phosphatase and kinase activities. The kinase domain functions as a classic anti-sigma factor-like kinase to phosphorylate the anti-anti-sigma factor domain at the canonical regulatory site, and the phosphatase domain antagonizes this activity.</text>
</comment>
<reference evidence="18 19" key="1">
    <citation type="submission" date="2019-07" db="EMBL/GenBank/DDBJ databases">
        <title>New species of Amycolatopsis and Streptomyces.</title>
        <authorList>
            <person name="Duangmal K."/>
            <person name="Teo W.F.A."/>
            <person name="Lipun K."/>
        </authorList>
    </citation>
    <scope>NUCLEOTIDE SEQUENCE [LARGE SCALE GENOMIC DNA]</scope>
    <source>
        <strain evidence="18 19">NBRC 106415</strain>
    </source>
</reference>
<dbReference type="InterPro" id="IPR052016">
    <property type="entry name" value="Bact_Sigma-Reg"/>
</dbReference>
<evidence type="ECO:0000313" key="18">
    <source>
        <dbReference type="EMBL" id="MPY59368.1"/>
    </source>
</evidence>
<keyword evidence="11" id="KW-0464">Manganese</keyword>
<dbReference type="Pfam" id="PF07228">
    <property type="entry name" value="SpoIIE"/>
    <property type="match status" value="1"/>
</dbReference>
<evidence type="ECO:0000256" key="14">
    <source>
        <dbReference type="ARBA" id="ARBA00075117"/>
    </source>
</evidence>
<feature type="domain" description="PAS" evidence="17">
    <location>
        <begin position="33"/>
        <end position="63"/>
    </location>
</feature>
<keyword evidence="6" id="KW-0418">Kinase</keyword>
<comment type="caution">
    <text evidence="18">The sequence shown here is derived from an EMBL/GenBank/DDBJ whole genome shotgun (WGS) entry which is preliminary data.</text>
</comment>
<dbReference type="InterPro" id="IPR035965">
    <property type="entry name" value="PAS-like_dom_sf"/>
</dbReference>
<keyword evidence="4" id="KW-0479">Metal-binding</keyword>
<evidence type="ECO:0000256" key="12">
    <source>
        <dbReference type="ARBA" id="ARBA00047761"/>
    </source>
</evidence>
<feature type="region of interest" description="Disordered" evidence="16">
    <location>
        <begin position="366"/>
        <end position="385"/>
    </location>
</feature>
<dbReference type="EC" id="3.1.3.16" evidence="1"/>
<evidence type="ECO:0000256" key="4">
    <source>
        <dbReference type="ARBA" id="ARBA00022723"/>
    </source>
</evidence>
<dbReference type="GO" id="GO:0005524">
    <property type="term" value="F:ATP binding"/>
    <property type="evidence" value="ECO:0007669"/>
    <property type="project" value="UniProtKB-KW"/>
</dbReference>
<sequence>MTFPPHASGISARGPGPPLSAPEPPLLVPNAVVVVLNATGHITLWSRSVEDLLGWTREDVLGRRFDRLMDAGGTDAEAPEDILAKLLGSESWSGVLPLLHRDGHPVHTRVQASLLVDGDGRAFVHASLAEESPPSPGEPGRTALESLFESSPLGVAIFDTDLRCIRANEALARLDHRPLRSHLGRTVDEVIAGPVGHRILELQRQVLRTGMPVLDVTLPGPEGQGFRSVSCSRLEDTSHRVTGIGCTVMDVTERRRIARQNEVVRARLTLLNDLGSRVAGLLDIPAIAERLADTLVPAFGDYAGVVLLESVVTEGELPRHAPTHRTPLVQLGVACVDPNPLTERMLRIGQSVSLAEHSAAGEALRTGTPHLLGSPERVRSATYPGDPKTRAALDLGVHSMMLLPLRAADVVLGLLVVYRANDSPPFDTDDLAFAMRLADRAGTSLDNARLYAREREGALMLQRALMPQHVPEPPGVHIAFRYVPASTGNEAGGDWFDVTQLAGGRVALIIGDVTGHGLRAAATMGLLRTAVRTLSVLDLPPAQLLQHIDDIATDLTHDPDEALMATCAYAVYDPSLRHCVIARAGHVPPLLVEPEPEGGGARTVRVIDVPSGAPLGVGGVAFEEVGFDVSEGSVLALYTDGLIETRGEDIGTGLERLRSQLTEPYASLEEACDGMLSILEPETERDDVALLLAQLVSFPDAPARS</sequence>
<organism evidence="18 19">
    <name type="scientific">Streptomyces spongiae</name>
    <dbReference type="NCBI Taxonomy" id="565072"/>
    <lineage>
        <taxon>Bacteria</taxon>
        <taxon>Bacillati</taxon>
        <taxon>Actinomycetota</taxon>
        <taxon>Actinomycetes</taxon>
        <taxon>Kitasatosporales</taxon>
        <taxon>Streptomycetaceae</taxon>
        <taxon>Streptomyces</taxon>
    </lineage>
</organism>
<dbReference type="InterPro" id="IPR029016">
    <property type="entry name" value="GAF-like_dom_sf"/>
</dbReference>
<dbReference type="InterPro" id="IPR036457">
    <property type="entry name" value="PPM-type-like_dom_sf"/>
</dbReference>
<dbReference type="InterPro" id="IPR013656">
    <property type="entry name" value="PAS_4"/>
</dbReference>
<dbReference type="SMART" id="SM00065">
    <property type="entry name" value="GAF"/>
    <property type="match status" value="1"/>
</dbReference>
<gene>
    <name evidence="18" type="ORF">FNH08_20025</name>
</gene>
<dbReference type="GO" id="GO:0006355">
    <property type="term" value="P:regulation of DNA-templated transcription"/>
    <property type="evidence" value="ECO:0007669"/>
    <property type="project" value="InterPro"/>
</dbReference>
<evidence type="ECO:0000313" key="19">
    <source>
        <dbReference type="Proteomes" id="UP000400924"/>
    </source>
</evidence>
<dbReference type="Gene3D" id="3.30.450.20">
    <property type="entry name" value="PAS domain"/>
    <property type="match status" value="2"/>
</dbReference>
<keyword evidence="9" id="KW-0460">Magnesium</keyword>
<evidence type="ECO:0000256" key="2">
    <source>
        <dbReference type="ARBA" id="ARBA00022553"/>
    </source>
</evidence>
<dbReference type="PANTHER" id="PTHR43156">
    <property type="entry name" value="STAGE II SPORULATION PROTEIN E-RELATED"/>
    <property type="match status" value="1"/>
</dbReference>
<dbReference type="CDD" id="cd00130">
    <property type="entry name" value="PAS"/>
    <property type="match status" value="1"/>
</dbReference>
<keyword evidence="3" id="KW-0808">Transferase</keyword>
<dbReference type="PROSITE" id="PS50112">
    <property type="entry name" value="PAS"/>
    <property type="match status" value="1"/>
</dbReference>
<evidence type="ECO:0000256" key="10">
    <source>
        <dbReference type="ARBA" id="ARBA00022912"/>
    </source>
</evidence>
<comment type="catalytic activity">
    <reaction evidence="12">
        <text>O-phospho-L-seryl-[protein] + H2O = L-seryl-[protein] + phosphate</text>
        <dbReference type="Rhea" id="RHEA:20629"/>
        <dbReference type="Rhea" id="RHEA-COMP:9863"/>
        <dbReference type="Rhea" id="RHEA-COMP:11604"/>
        <dbReference type="ChEBI" id="CHEBI:15377"/>
        <dbReference type="ChEBI" id="CHEBI:29999"/>
        <dbReference type="ChEBI" id="CHEBI:43474"/>
        <dbReference type="ChEBI" id="CHEBI:83421"/>
        <dbReference type="EC" id="3.1.3.16"/>
    </reaction>
</comment>
<dbReference type="Gene3D" id="3.60.40.10">
    <property type="entry name" value="PPM-type phosphatase domain"/>
    <property type="match status" value="1"/>
</dbReference>
<dbReference type="SMART" id="SM00331">
    <property type="entry name" value="PP2C_SIG"/>
    <property type="match status" value="1"/>
</dbReference>
<dbReference type="PANTHER" id="PTHR43156:SF2">
    <property type="entry name" value="STAGE II SPORULATION PROTEIN E"/>
    <property type="match status" value="1"/>
</dbReference>
<name>A0A5N8XK48_9ACTN</name>
<dbReference type="Gene3D" id="3.30.450.40">
    <property type="match status" value="1"/>
</dbReference>
<dbReference type="Proteomes" id="UP000400924">
    <property type="component" value="Unassembled WGS sequence"/>
</dbReference>
<dbReference type="GO" id="GO:0046872">
    <property type="term" value="F:metal ion binding"/>
    <property type="evidence" value="ECO:0007669"/>
    <property type="project" value="UniProtKB-KW"/>
</dbReference>
<accession>A0A5N8XK48</accession>
<dbReference type="SMART" id="SM00091">
    <property type="entry name" value="PAS"/>
    <property type="match status" value="2"/>
</dbReference>
<dbReference type="EMBL" id="VJZC01000135">
    <property type="protein sequence ID" value="MPY59368.1"/>
    <property type="molecule type" value="Genomic_DNA"/>
</dbReference>
<keyword evidence="5" id="KW-0547">Nucleotide-binding</keyword>
<dbReference type="OrthoDB" id="118142at2"/>
<dbReference type="SUPFAM" id="SSF55785">
    <property type="entry name" value="PYP-like sensor domain (PAS domain)"/>
    <property type="match status" value="2"/>
</dbReference>
<keyword evidence="2" id="KW-0597">Phosphoprotein</keyword>
<dbReference type="Pfam" id="PF00989">
    <property type="entry name" value="PAS"/>
    <property type="match status" value="1"/>
</dbReference>
<keyword evidence="8" id="KW-0067">ATP-binding</keyword>
<evidence type="ECO:0000256" key="6">
    <source>
        <dbReference type="ARBA" id="ARBA00022777"/>
    </source>
</evidence>